<dbReference type="PANTHER" id="PTHR45339">
    <property type="entry name" value="HYBRID SIGNAL TRANSDUCTION HISTIDINE KINASE J"/>
    <property type="match status" value="1"/>
</dbReference>
<evidence type="ECO:0000256" key="5">
    <source>
        <dbReference type="ARBA" id="ARBA00022553"/>
    </source>
</evidence>
<evidence type="ECO:0000256" key="15">
    <source>
        <dbReference type="SAM" id="Phobius"/>
    </source>
</evidence>
<dbReference type="InterPro" id="IPR036097">
    <property type="entry name" value="HisK_dim/P_sf"/>
</dbReference>
<dbReference type="Gene3D" id="3.30.565.10">
    <property type="entry name" value="Histidine kinase-like ATPase, C-terminal domain"/>
    <property type="match status" value="1"/>
</dbReference>
<keyword evidence="11 15" id="KW-0472">Membrane</keyword>
<evidence type="ECO:0000256" key="10">
    <source>
        <dbReference type="ARBA" id="ARBA00023012"/>
    </source>
</evidence>
<dbReference type="RefSeq" id="WP_145369834.1">
    <property type="nucleotide sequence ID" value="NZ_CP036275.1"/>
</dbReference>
<dbReference type="SMART" id="SM00387">
    <property type="entry name" value="HATPase_c"/>
    <property type="match status" value="1"/>
</dbReference>
<feature type="domain" description="Response regulatory" evidence="17">
    <location>
        <begin position="508"/>
        <end position="628"/>
    </location>
</feature>
<dbReference type="Proteomes" id="UP000320496">
    <property type="component" value="Chromosome"/>
</dbReference>
<dbReference type="InterPro" id="IPR004358">
    <property type="entry name" value="Sig_transdc_His_kin-like_C"/>
</dbReference>
<keyword evidence="5 13" id="KW-0597">Phosphoprotein</keyword>
<protein>
    <recommendedName>
        <fullName evidence="3">histidine kinase</fullName>
        <ecNumber evidence="3">2.7.13.3</ecNumber>
    </recommendedName>
</protein>
<dbReference type="SUPFAM" id="SSF55874">
    <property type="entry name" value="ATPase domain of HSP90 chaperone/DNA topoisomerase II/histidine kinase"/>
    <property type="match status" value="1"/>
</dbReference>
<dbReference type="PRINTS" id="PR00344">
    <property type="entry name" value="BCTRLSENSOR"/>
</dbReference>
<reference evidence="19 20" key="1">
    <citation type="submission" date="2019-02" db="EMBL/GenBank/DDBJ databases">
        <title>Deep-cultivation of Planctomycetes and their phenomic and genomic characterization uncovers novel biology.</title>
        <authorList>
            <person name="Wiegand S."/>
            <person name="Jogler M."/>
            <person name="Boedeker C."/>
            <person name="Pinto D."/>
            <person name="Vollmers J."/>
            <person name="Rivas-Marin E."/>
            <person name="Kohn T."/>
            <person name="Peeters S.H."/>
            <person name="Heuer A."/>
            <person name="Rast P."/>
            <person name="Oberbeckmann S."/>
            <person name="Bunk B."/>
            <person name="Jeske O."/>
            <person name="Meyerdierks A."/>
            <person name="Storesund J.E."/>
            <person name="Kallscheuer N."/>
            <person name="Luecker S."/>
            <person name="Lage O.M."/>
            <person name="Pohl T."/>
            <person name="Merkel B.J."/>
            <person name="Hornburger P."/>
            <person name="Mueller R.-W."/>
            <person name="Bruemmer F."/>
            <person name="Labrenz M."/>
            <person name="Spormann A.M."/>
            <person name="Op den Camp H."/>
            <person name="Overmann J."/>
            <person name="Amann R."/>
            <person name="Jetten M.S.M."/>
            <person name="Mascher T."/>
            <person name="Medema M.H."/>
            <person name="Devos D.P."/>
            <person name="Kaster A.-K."/>
            <person name="Ovreas L."/>
            <person name="Rohde M."/>
            <person name="Galperin M.Y."/>
            <person name="Jogler C."/>
        </authorList>
    </citation>
    <scope>NUCLEOTIDE SEQUENCE [LARGE SCALE GENOMIC DNA]</scope>
    <source>
        <strain evidence="19 20">Mal4</strain>
    </source>
</reference>
<keyword evidence="7" id="KW-0547">Nucleotide-binding</keyword>
<gene>
    <name evidence="19" type="primary">barA_5</name>
    <name evidence="19" type="ORF">Mal4_28970</name>
</gene>
<keyword evidence="8" id="KW-0067">ATP-binding</keyword>
<evidence type="ECO:0000256" key="14">
    <source>
        <dbReference type="SAM" id="MobiDB-lite"/>
    </source>
</evidence>
<evidence type="ECO:0000256" key="3">
    <source>
        <dbReference type="ARBA" id="ARBA00012438"/>
    </source>
</evidence>
<evidence type="ECO:0000256" key="2">
    <source>
        <dbReference type="ARBA" id="ARBA00004651"/>
    </source>
</evidence>
<dbReference type="SUPFAM" id="SSF52172">
    <property type="entry name" value="CheY-like"/>
    <property type="match status" value="2"/>
</dbReference>
<dbReference type="Pfam" id="PF01627">
    <property type="entry name" value="Hpt"/>
    <property type="match status" value="1"/>
</dbReference>
<keyword evidence="19" id="KW-0808">Transferase</keyword>
<comment type="catalytic activity">
    <reaction evidence="1">
        <text>ATP + protein L-histidine = ADP + protein N-phospho-L-histidine.</text>
        <dbReference type="EC" id="2.7.13.3"/>
    </reaction>
</comment>
<accession>A0A517Z7W2</accession>
<feature type="domain" description="Histidine kinase" evidence="16">
    <location>
        <begin position="126"/>
        <end position="347"/>
    </location>
</feature>
<evidence type="ECO:0000259" key="16">
    <source>
        <dbReference type="PROSITE" id="PS50109"/>
    </source>
</evidence>
<keyword evidence="20" id="KW-1185">Reference proteome</keyword>
<dbReference type="AlphaFoldDB" id="A0A517Z7W2"/>
<dbReference type="Gene3D" id="1.20.120.160">
    <property type="entry name" value="HPT domain"/>
    <property type="match status" value="1"/>
</dbReference>
<dbReference type="EC" id="2.7.13.3" evidence="3"/>
<evidence type="ECO:0000256" key="4">
    <source>
        <dbReference type="ARBA" id="ARBA00022475"/>
    </source>
</evidence>
<evidence type="ECO:0000313" key="20">
    <source>
        <dbReference type="Proteomes" id="UP000320496"/>
    </source>
</evidence>
<evidence type="ECO:0000313" key="19">
    <source>
        <dbReference type="EMBL" id="QDU38568.1"/>
    </source>
</evidence>
<feature type="domain" description="HPt" evidence="18">
    <location>
        <begin position="671"/>
        <end position="771"/>
    </location>
</feature>
<evidence type="ECO:0000256" key="12">
    <source>
        <dbReference type="PROSITE-ProRule" id="PRU00110"/>
    </source>
</evidence>
<dbReference type="OrthoDB" id="9762493at2"/>
<dbReference type="Pfam" id="PF00072">
    <property type="entry name" value="Response_reg"/>
    <property type="match status" value="1"/>
</dbReference>
<dbReference type="SMART" id="SM00073">
    <property type="entry name" value="HPT"/>
    <property type="match status" value="1"/>
</dbReference>
<dbReference type="CDD" id="cd16922">
    <property type="entry name" value="HATPase_EvgS-ArcB-TorS-like"/>
    <property type="match status" value="1"/>
</dbReference>
<feature type="transmembrane region" description="Helical" evidence="15">
    <location>
        <begin position="12"/>
        <end position="30"/>
    </location>
</feature>
<organism evidence="19 20">
    <name type="scientific">Maioricimonas rarisocia</name>
    <dbReference type="NCBI Taxonomy" id="2528026"/>
    <lineage>
        <taxon>Bacteria</taxon>
        <taxon>Pseudomonadati</taxon>
        <taxon>Planctomycetota</taxon>
        <taxon>Planctomycetia</taxon>
        <taxon>Planctomycetales</taxon>
        <taxon>Planctomycetaceae</taxon>
        <taxon>Maioricimonas</taxon>
    </lineage>
</organism>
<dbReference type="InterPro" id="IPR003594">
    <property type="entry name" value="HATPase_dom"/>
</dbReference>
<dbReference type="KEGG" id="mri:Mal4_28970"/>
<comment type="subcellular location">
    <subcellularLocation>
        <location evidence="2">Cell membrane</location>
        <topology evidence="2">Multi-pass membrane protein</topology>
    </subcellularLocation>
</comment>
<dbReference type="EMBL" id="CP036275">
    <property type="protein sequence ID" value="QDU38568.1"/>
    <property type="molecule type" value="Genomic_DNA"/>
</dbReference>
<evidence type="ECO:0000259" key="17">
    <source>
        <dbReference type="PROSITE" id="PS50110"/>
    </source>
</evidence>
<dbReference type="SUPFAM" id="SSF47384">
    <property type="entry name" value="Homodimeric domain of signal transducing histidine kinase"/>
    <property type="match status" value="1"/>
</dbReference>
<dbReference type="PROSITE" id="PS50894">
    <property type="entry name" value="HPT"/>
    <property type="match status" value="1"/>
</dbReference>
<dbReference type="InterPro" id="IPR001789">
    <property type="entry name" value="Sig_transdc_resp-reg_receiver"/>
</dbReference>
<dbReference type="Gene3D" id="3.40.50.2300">
    <property type="match status" value="1"/>
</dbReference>
<dbReference type="CDD" id="cd00088">
    <property type="entry name" value="HPT"/>
    <property type="match status" value="1"/>
</dbReference>
<feature type="region of interest" description="Disordered" evidence="14">
    <location>
        <begin position="631"/>
        <end position="662"/>
    </location>
</feature>
<evidence type="ECO:0000256" key="11">
    <source>
        <dbReference type="ARBA" id="ARBA00023136"/>
    </source>
</evidence>
<dbReference type="Pfam" id="PF00512">
    <property type="entry name" value="HisKA"/>
    <property type="match status" value="1"/>
</dbReference>
<dbReference type="InterPro" id="IPR036890">
    <property type="entry name" value="HATPase_C_sf"/>
</dbReference>
<evidence type="ECO:0000256" key="1">
    <source>
        <dbReference type="ARBA" id="ARBA00000085"/>
    </source>
</evidence>
<feature type="transmembrane region" description="Helical" evidence="15">
    <location>
        <begin position="79"/>
        <end position="97"/>
    </location>
</feature>
<feature type="transmembrane region" description="Helical" evidence="15">
    <location>
        <begin position="42"/>
        <end position="59"/>
    </location>
</feature>
<name>A0A517Z7W2_9PLAN</name>
<dbReference type="GO" id="GO:0005524">
    <property type="term" value="F:ATP binding"/>
    <property type="evidence" value="ECO:0007669"/>
    <property type="project" value="UniProtKB-KW"/>
</dbReference>
<sequence>MIEFLSGNRIDYACFALVTLGLWGGMLLDLRRQGVDPSLVRCGWGLTLIMLLTGGLVVLAQETAGHASADSFEPVALRWAAFSMLTVLTGGGMWLIGRIGQLRLNNRLAEQQAERSADARSRFLHRVSHEVRTPLNGVFGMAHLLQETSLTSRQNEYVEMIESSARWLETIINDVLDYSHITLDAMHVVESDFVLQEVLGDILERFSDVAEQKGIHLNCSTTGGVPERLHGNGECLKQVLIQLVDNAVRFTEHGHVRVNVSLDATASDGGHCLHFSIEDTGEGIPQDRIESIFDEFTQQPPAESQFGGSGLGLAICRKLVNRLGGRIWAVSFPGQGTTFHVTLTMLQAQNHPTVSDAEASSLRGRSVLLLDADPVSRAILQSVLRSWGMRPRSALHGAEIERLMSSAADAGHPFDFVVIDEAALERSELNRILAHIRNGALGRPRSLLLVTGQAAAPVGAADACVAKEQLPGSLLSAFQVEPAAEHEQFDETAATLTSDSRKQTVPLRVLLAEDNSVNQVYARSLLEKRGHTVTVVADGQRAVAEALSGRHDLVLMDIQMPRLDGLTATRQIREREQAHPTSRKIPIIALTAYAMPGDRHRCLEAGMDGYVAKPIRPQKLYAVIDLLTAQAETPSSEPSDPPHNEAPAASSCPDTPGPVDWDAARRRTAHDLALLNSVCEIFLPDSETLLRDIRSAASRGDFPMVRRTAHTLKGTLGYFGVPDAVAAAETIEQMGAHESLDDFPVEYERLRELVDQVRSDVEQRLRTTNSSPSAE</sequence>
<evidence type="ECO:0000256" key="7">
    <source>
        <dbReference type="ARBA" id="ARBA00022741"/>
    </source>
</evidence>
<dbReference type="SUPFAM" id="SSF47226">
    <property type="entry name" value="Histidine-containing phosphotransfer domain, HPT domain"/>
    <property type="match status" value="1"/>
</dbReference>
<dbReference type="GO" id="GO:0005886">
    <property type="term" value="C:plasma membrane"/>
    <property type="evidence" value="ECO:0007669"/>
    <property type="project" value="UniProtKB-SubCell"/>
</dbReference>
<keyword evidence="10" id="KW-0902">Two-component regulatory system</keyword>
<dbReference type="PANTHER" id="PTHR45339:SF1">
    <property type="entry name" value="HYBRID SIGNAL TRANSDUCTION HISTIDINE KINASE J"/>
    <property type="match status" value="1"/>
</dbReference>
<evidence type="ECO:0000256" key="13">
    <source>
        <dbReference type="PROSITE-ProRule" id="PRU00169"/>
    </source>
</evidence>
<evidence type="ECO:0000256" key="9">
    <source>
        <dbReference type="ARBA" id="ARBA00022989"/>
    </source>
</evidence>
<keyword evidence="19" id="KW-0418">Kinase</keyword>
<dbReference type="SMART" id="SM00388">
    <property type="entry name" value="HisKA"/>
    <property type="match status" value="1"/>
</dbReference>
<keyword evidence="9 15" id="KW-1133">Transmembrane helix</keyword>
<dbReference type="PROSITE" id="PS50109">
    <property type="entry name" value="HIS_KIN"/>
    <property type="match status" value="1"/>
</dbReference>
<proteinExistence type="predicted"/>
<dbReference type="InterPro" id="IPR011006">
    <property type="entry name" value="CheY-like_superfamily"/>
</dbReference>
<dbReference type="SMART" id="SM00448">
    <property type="entry name" value="REC"/>
    <property type="match status" value="1"/>
</dbReference>
<dbReference type="GO" id="GO:0000155">
    <property type="term" value="F:phosphorelay sensor kinase activity"/>
    <property type="evidence" value="ECO:0007669"/>
    <property type="project" value="InterPro"/>
</dbReference>
<keyword evidence="4" id="KW-1003">Cell membrane</keyword>
<feature type="modified residue" description="Phosphohistidine" evidence="12">
    <location>
        <position position="710"/>
    </location>
</feature>
<dbReference type="CDD" id="cd00082">
    <property type="entry name" value="HisKA"/>
    <property type="match status" value="1"/>
</dbReference>
<evidence type="ECO:0000256" key="6">
    <source>
        <dbReference type="ARBA" id="ARBA00022692"/>
    </source>
</evidence>
<feature type="modified residue" description="4-aspartylphosphate" evidence="13">
    <location>
        <position position="557"/>
    </location>
</feature>
<dbReference type="PROSITE" id="PS50110">
    <property type="entry name" value="RESPONSE_REGULATORY"/>
    <property type="match status" value="1"/>
</dbReference>
<dbReference type="Pfam" id="PF02518">
    <property type="entry name" value="HATPase_c"/>
    <property type="match status" value="1"/>
</dbReference>
<dbReference type="CDD" id="cd17546">
    <property type="entry name" value="REC_hyHK_CKI1_RcsC-like"/>
    <property type="match status" value="1"/>
</dbReference>
<dbReference type="InterPro" id="IPR008207">
    <property type="entry name" value="Sig_transdc_His_kin_Hpt_dom"/>
</dbReference>
<dbReference type="InterPro" id="IPR005467">
    <property type="entry name" value="His_kinase_dom"/>
</dbReference>
<dbReference type="InterPro" id="IPR036641">
    <property type="entry name" value="HPT_dom_sf"/>
</dbReference>
<evidence type="ECO:0000256" key="8">
    <source>
        <dbReference type="ARBA" id="ARBA00022840"/>
    </source>
</evidence>
<dbReference type="Gene3D" id="1.10.287.130">
    <property type="match status" value="1"/>
</dbReference>
<evidence type="ECO:0000259" key="18">
    <source>
        <dbReference type="PROSITE" id="PS50894"/>
    </source>
</evidence>
<keyword evidence="6 15" id="KW-0812">Transmembrane</keyword>
<dbReference type="InterPro" id="IPR003661">
    <property type="entry name" value="HisK_dim/P_dom"/>
</dbReference>